<evidence type="ECO:0000313" key="8">
    <source>
        <dbReference type="EMBL" id="SDD21874.1"/>
    </source>
</evidence>
<name>A0A1G6SZ29_9PROT</name>
<dbReference type="InterPro" id="IPR036908">
    <property type="entry name" value="RlpA-like_sf"/>
</dbReference>
<sequence>MQIGTRLGSSGLVVLLLAGLSACSTPAAPPPPPEPPAAAGPAQQGEASYYGPQFEGRRTASGERFDPASNTAAHRSLPLGTVAEVKNLRTGRAERVVIRDRGPYVRGRVIDVSPRTAERLGMKQDGTAPVEVKPIAVPANAGGGDAQAAASTR</sequence>
<keyword evidence="3" id="KW-1003">Cell membrane</keyword>
<dbReference type="GO" id="GO:0000270">
    <property type="term" value="P:peptidoglycan metabolic process"/>
    <property type="evidence" value="ECO:0007669"/>
    <property type="project" value="UniProtKB-UniRule"/>
</dbReference>
<reference evidence="8 9" key="1">
    <citation type="submission" date="2016-10" db="EMBL/GenBank/DDBJ databases">
        <authorList>
            <person name="de Groot N.N."/>
        </authorList>
    </citation>
    <scope>NUCLEOTIDE SEQUENCE [LARGE SCALE GENOMIC DNA]</scope>
    <source>
        <strain evidence="8 9">CPCC 100156</strain>
    </source>
</reference>
<evidence type="ECO:0000256" key="3">
    <source>
        <dbReference type="HAMAP-Rule" id="MF_02071"/>
    </source>
</evidence>
<keyword evidence="9" id="KW-1185">Reference proteome</keyword>
<evidence type="ECO:0000313" key="9">
    <source>
        <dbReference type="Proteomes" id="UP000198925"/>
    </source>
</evidence>
<evidence type="ECO:0000256" key="4">
    <source>
        <dbReference type="RuleBase" id="RU003495"/>
    </source>
</evidence>
<dbReference type="PROSITE" id="PS51257">
    <property type="entry name" value="PROKAR_LIPOPROTEIN"/>
    <property type="match status" value="1"/>
</dbReference>
<dbReference type="GO" id="GO:0005886">
    <property type="term" value="C:plasma membrane"/>
    <property type="evidence" value="ECO:0007669"/>
    <property type="project" value="UniProtKB-SubCell"/>
</dbReference>
<dbReference type="SUPFAM" id="SSF50685">
    <property type="entry name" value="Barwin-like endoglucanases"/>
    <property type="match status" value="1"/>
</dbReference>
<proteinExistence type="inferred from homology"/>
<dbReference type="PANTHER" id="PTHR34183">
    <property type="entry name" value="ENDOLYTIC PEPTIDOGLYCAN TRANSGLYCOSYLASE RLPA"/>
    <property type="match status" value="1"/>
</dbReference>
<dbReference type="Proteomes" id="UP000198925">
    <property type="component" value="Unassembled WGS sequence"/>
</dbReference>
<keyword evidence="2 3" id="KW-0961">Cell wall biogenesis/degradation</keyword>
<evidence type="ECO:0000256" key="5">
    <source>
        <dbReference type="SAM" id="MobiDB-lite"/>
    </source>
</evidence>
<evidence type="ECO:0000256" key="1">
    <source>
        <dbReference type="ARBA" id="ARBA00023239"/>
    </source>
</evidence>
<protein>
    <recommendedName>
        <fullName evidence="3">Endolytic peptidoglycan transglycosylase RlpA</fullName>
        <ecNumber evidence="3">4.2.2.-</ecNumber>
    </recommendedName>
</protein>
<dbReference type="Gene3D" id="2.40.40.10">
    <property type="entry name" value="RlpA-like domain"/>
    <property type="match status" value="1"/>
</dbReference>
<feature type="domain" description="RlpA-like protein double-psi beta-barrel" evidence="7">
    <location>
        <begin position="43"/>
        <end position="132"/>
    </location>
</feature>
<comment type="similarity">
    <text evidence="3 4">Belongs to the RlpA family.</text>
</comment>
<gene>
    <name evidence="3" type="primary">rlpA</name>
    <name evidence="8" type="ORF">SAMN04487779_1005214</name>
</gene>
<dbReference type="NCBIfam" id="TIGR00413">
    <property type="entry name" value="rlpA"/>
    <property type="match status" value="1"/>
</dbReference>
<feature type="region of interest" description="Disordered" evidence="5">
    <location>
        <begin position="23"/>
        <end position="76"/>
    </location>
</feature>
<keyword evidence="3" id="KW-0564">Palmitate</keyword>
<dbReference type="InterPro" id="IPR034718">
    <property type="entry name" value="RlpA"/>
</dbReference>
<feature type="compositionally biased region" description="Basic and acidic residues" evidence="5">
    <location>
        <begin position="55"/>
        <end position="66"/>
    </location>
</feature>
<evidence type="ECO:0000256" key="2">
    <source>
        <dbReference type="ARBA" id="ARBA00023316"/>
    </source>
</evidence>
<dbReference type="EMBL" id="FMZX01000005">
    <property type="protein sequence ID" value="SDD21874.1"/>
    <property type="molecule type" value="Genomic_DNA"/>
</dbReference>
<dbReference type="AlphaFoldDB" id="A0A1G6SZ29"/>
<feature type="chain" id="PRO_5011802548" description="Endolytic peptidoglycan transglycosylase RlpA" evidence="6">
    <location>
        <begin position="28"/>
        <end position="153"/>
    </location>
</feature>
<dbReference type="InterPro" id="IPR009009">
    <property type="entry name" value="RlpA-like_DPBB"/>
</dbReference>
<dbReference type="OrthoDB" id="9779128at2"/>
<comment type="function">
    <text evidence="3">Lytic transglycosylase with a strong preference for naked glycan strands that lack stem peptides.</text>
</comment>
<dbReference type="RefSeq" id="WP_090563796.1">
    <property type="nucleotide sequence ID" value="NZ_FMXZ01000005.1"/>
</dbReference>
<dbReference type="GO" id="GO:0008932">
    <property type="term" value="F:lytic endotransglycosylase activity"/>
    <property type="evidence" value="ECO:0007669"/>
    <property type="project" value="UniProtKB-UniRule"/>
</dbReference>
<accession>A0A1G6SZ29</accession>
<evidence type="ECO:0000259" key="7">
    <source>
        <dbReference type="Pfam" id="PF03330"/>
    </source>
</evidence>
<feature type="signal peptide" evidence="6">
    <location>
        <begin position="1"/>
        <end position="27"/>
    </location>
</feature>
<evidence type="ECO:0000256" key="6">
    <source>
        <dbReference type="SAM" id="SignalP"/>
    </source>
</evidence>
<dbReference type="PANTHER" id="PTHR34183:SF8">
    <property type="entry name" value="ENDOLYTIC PEPTIDOGLYCAN TRANSGLYCOSYLASE RLPA-RELATED"/>
    <property type="match status" value="1"/>
</dbReference>
<dbReference type="GO" id="GO:0071555">
    <property type="term" value="P:cell wall organization"/>
    <property type="evidence" value="ECO:0007669"/>
    <property type="project" value="UniProtKB-KW"/>
</dbReference>
<dbReference type="Pfam" id="PF03330">
    <property type="entry name" value="DPBB_1"/>
    <property type="match status" value="1"/>
</dbReference>
<keyword evidence="1 3" id="KW-0456">Lyase</keyword>
<dbReference type="HAMAP" id="MF_02071">
    <property type="entry name" value="RlpA"/>
    <property type="match status" value="1"/>
</dbReference>
<organism evidence="8 9">
    <name type="scientific">Belnapia rosea</name>
    <dbReference type="NCBI Taxonomy" id="938405"/>
    <lineage>
        <taxon>Bacteria</taxon>
        <taxon>Pseudomonadati</taxon>
        <taxon>Pseudomonadota</taxon>
        <taxon>Alphaproteobacteria</taxon>
        <taxon>Acetobacterales</taxon>
        <taxon>Roseomonadaceae</taxon>
        <taxon>Belnapia</taxon>
    </lineage>
</organism>
<keyword evidence="3" id="KW-0472">Membrane</keyword>
<dbReference type="EC" id="4.2.2.-" evidence="3"/>
<comment type="subcellular location">
    <subcellularLocation>
        <location evidence="3">Cell membrane</location>
        <topology evidence="3">Lipid-anchor</topology>
    </subcellularLocation>
</comment>
<feature type="compositionally biased region" description="Pro residues" evidence="5">
    <location>
        <begin position="27"/>
        <end position="38"/>
    </location>
</feature>
<keyword evidence="6" id="KW-0732">Signal</keyword>
<keyword evidence="3 8" id="KW-0449">Lipoprotein</keyword>
<dbReference type="InterPro" id="IPR012997">
    <property type="entry name" value="RplA"/>
</dbReference>
<dbReference type="CDD" id="cd22268">
    <property type="entry name" value="DPBB_RlpA-like"/>
    <property type="match status" value="1"/>
</dbReference>
<dbReference type="STRING" id="938405.SAMN02927895_02356"/>